<dbReference type="PRINTS" id="PR00033">
    <property type="entry name" value="HTHASNC"/>
</dbReference>
<name>A0A097QVS2_9EURY</name>
<dbReference type="InterPro" id="IPR012318">
    <property type="entry name" value="HTH_CRP"/>
</dbReference>
<evidence type="ECO:0000259" key="4">
    <source>
        <dbReference type="PROSITE" id="PS50956"/>
    </source>
</evidence>
<dbReference type="InterPro" id="IPR036390">
    <property type="entry name" value="WH_DNA-bd_sf"/>
</dbReference>
<feature type="domain" description="HTH asnC-type" evidence="4">
    <location>
        <begin position="5"/>
        <end position="66"/>
    </location>
</feature>
<dbReference type="PRINTS" id="PR00034">
    <property type="entry name" value="HTHCRP"/>
</dbReference>
<dbReference type="InterPro" id="IPR050684">
    <property type="entry name" value="HTH-Siroheme_Decarb"/>
</dbReference>
<dbReference type="SUPFAM" id="SSF46785">
    <property type="entry name" value="Winged helix' DNA-binding domain"/>
    <property type="match status" value="1"/>
</dbReference>
<dbReference type="KEGG" id="teu:TEU_09655"/>
<dbReference type="InterPro" id="IPR011991">
    <property type="entry name" value="ArsR-like_HTH"/>
</dbReference>
<dbReference type="InterPro" id="IPR036388">
    <property type="entry name" value="WH-like_DNA-bd_sf"/>
</dbReference>
<dbReference type="GeneID" id="25153696"/>
<dbReference type="Proteomes" id="UP000029980">
    <property type="component" value="Chromosome"/>
</dbReference>
<reference evidence="5 6" key="1">
    <citation type="journal article" date="2015" name="Int. J. Syst. Evol. Microbiol.">
        <title>Thermococcus eurythermalis sp. nov., a conditional piezophilic hyperthermophilic archaeon with a wide temperature range isolated from an oil-immersed chimney in the Guaymas Basin.</title>
        <authorList>
            <person name="Zhao W."/>
            <person name="Zeng X."/>
            <person name="Xiao X."/>
        </authorList>
    </citation>
    <scope>NUCLEOTIDE SEQUENCE [LARGE SCALE GENOMIC DNA]</scope>
    <source>
        <strain evidence="5 6">A501</strain>
    </source>
</reference>
<dbReference type="AlphaFoldDB" id="A0A097QVS2"/>
<dbReference type="CDD" id="cd00090">
    <property type="entry name" value="HTH_ARSR"/>
    <property type="match status" value="1"/>
</dbReference>
<keyword evidence="1" id="KW-0805">Transcription regulation</keyword>
<dbReference type="InterPro" id="IPR000485">
    <property type="entry name" value="AsnC-type_HTH_dom"/>
</dbReference>
<dbReference type="PANTHER" id="PTHR43413:SF7">
    <property type="entry name" value="HTH-TYPE TRANSCRIPTIONAL REGULATOR PTR2"/>
    <property type="match status" value="1"/>
</dbReference>
<gene>
    <name evidence="5" type="ORF">TEU_09655</name>
</gene>
<organism evidence="5 6">
    <name type="scientific">Thermococcus eurythermalis</name>
    <dbReference type="NCBI Taxonomy" id="1505907"/>
    <lineage>
        <taxon>Archaea</taxon>
        <taxon>Methanobacteriati</taxon>
        <taxon>Methanobacteriota</taxon>
        <taxon>Thermococci</taxon>
        <taxon>Thermococcales</taxon>
        <taxon>Thermococcaceae</taxon>
        <taxon>Thermococcus</taxon>
    </lineage>
</organism>
<evidence type="ECO:0000256" key="1">
    <source>
        <dbReference type="ARBA" id="ARBA00023015"/>
    </source>
</evidence>
<proteinExistence type="predicted"/>
<evidence type="ECO:0000256" key="3">
    <source>
        <dbReference type="ARBA" id="ARBA00023163"/>
    </source>
</evidence>
<keyword evidence="3" id="KW-0804">Transcription</keyword>
<dbReference type="InterPro" id="IPR011008">
    <property type="entry name" value="Dimeric_a/b-barrel"/>
</dbReference>
<dbReference type="RefSeq" id="WP_050003541.1">
    <property type="nucleotide sequence ID" value="NZ_CP008887.1"/>
</dbReference>
<evidence type="ECO:0000256" key="2">
    <source>
        <dbReference type="ARBA" id="ARBA00023125"/>
    </source>
</evidence>
<dbReference type="SUPFAM" id="SSF54909">
    <property type="entry name" value="Dimeric alpha+beta barrel"/>
    <property type="match status" value="1"/>
</dbReference>
<dbReference type="PANTHER" id="PTHR43413">
    <property type="entry name" value="TRANSCRIPTIONAL REGULATOR, ASNC FAMILY"/>
    <property type="match status" value="1"/>
</dbReference>
<dbReference type="Gene3D" id="3.30.70.920">
    <property type="match status" value="1"/>
</dbReference>
<dbReference type="InterPro" id="IPR019888">
    <property type="entry name" value="Tscrpt_reg_AsnC-like"/>
</dbReference>
<dbReference type="PROSITE" id="PS50956">
    <property type="entry name" value="HTH_ASNC_2"/>
    <property type="match status" value="1"/>
</dbReference>
<keyword evidence="2" id="KW-0238">DNA-binding</keyword>
<dbReference type="SMART" id="SM00344">
    <property type="entry name" value="HTH_ASNC"/>
    <property type="match status" value="1"/>
</dbReference>
<dbReference type="GO" id="GO:0043565">
    <property type="term" value="F:sequence-specific DNA binding"/>
    <property type="evidence" value="ECO:0007669"/>
    <property type="project" value="InterPro"/>
</dbReference>
<dbReference type="GO" id="GO:0006355">
    <property type="term" value="P:regulation of DNA-templated transcription"/>
    <property type="evidence" value="ECO:0007669"/>
    <property type="project" value="InterPro"/>
</dbReference>
<accession>A0A097QVS2</accession>
<dbReference type="STRING" id="1505907.TEU_09655"/>
<evidence type="ECO:0000313" key="5">
    <source>
        <dbReference type="EMBL" id="AIU70575.1"/>
    </source>
</evidence>
<dbReference type="HOGENOM" id="CLU_091233_5_4_2"/>
<sequence>MRDKITAIDLRILKLLAKNARLTYKELAELLGTTRQRISRRMNRLEQSGVILKYTIIPDYDAMGYIHVVLGVTIKPDVDIGEVINVLKNDENVKVIQRAIGSHNLVLHVIGPKDMKELERIISEVTKKIPGIESLDITFITETVKFETL</sequence>
<keyword evidence="6" id="KW-1185">Reference proteome</keyword>
<dbReference type="Gene3D" id="1.10.10.10">
    <property type="entry name" value="Winged helix-like DNA-binding domain superfamily/Winged helix DNA-binding domain"/>
    <property type="match status" value="1"/>
</dbReference>
<protein>
    <submittedName>
        <fullName evidence="5">Transcriptional regulator</fullName>
    </submittedName>
</protein>
<dbReference type="Pfam" id="PF13412">
    <property type="entry name" value="HTH_24"/>
    <property type="match status" value="1"/>
</dbReference>
<dbReference type="OrthoDB" id="57033at2157"/>
<evidence type="ECO:0000313" key="6">
    <source>
        <dbReference type="Proteomes" id="UP000029980"/>
    </source>
</evidence>
<dbReference type="EMBL" id="CP008887">
    <property type="protein sequence ID" value="AIU70575.1"/>
    <property type="molecule type" value="Genomic_DNA"/>
</dbReference>